<dbReference type="PANTHER" id="PTHR45339:SF1">
    <property type="entry name" value="HYBRID SIGNAL TRANSDUCTION HISTIDINE KINASE J"/>
    <property type="match status" value="1"/>
</dbReference>
<dbReference type="EMBL" id="JBHMDO010000022">
    <property type="protein sequence ID" value="MFB9326821.1"/>
    <property type="molecule type" value="Genomic_DNA"/>
</dbReference>
<dbReference type="InterPro" id="IPR001789">
    <property type="entry name" value="Sig_transdc_resp-reg_receiver"/>
</dbReference>
<dbReference type="CDD" id="cd00082">
    <property type="entry name" value="HisKA"/>
    <property type="match status" value="1"/>
</dbReference>
<evidence type="ECO:0000313" key="13">
    <source>
        <dbReference type="EMBL" id="MFB9326821.1"/>
    </source>
</evidence>
<reference evidence="13 14" key="1">
    <citation type="submission" date="2024-09" db="EMBL/GenBank/DDBJ databases">
        <authorList>
            <person name="Sun Q."/>
            <person name="Mori K."/>
        </authorList>
    </citation>
    <scope>NUCLEOTIDE SEQUENCE [LARGE SCALE GENOMIC DNA]</scope>
    <source>
        <strain evidence="13 14">TISTR 2452</strain>
    </source>
</reference>
<comment type="catalytic activity">
    <reaction evidence="1">
        <text>ATP + protein L-histidine = ADP + protein N-phospho-L-histidine.</text>
        <dbReference type="EC" id="2.7.13.3"/>
    </reaction>
</comment>
<gene>
    <name evidence="13" type="ORF">ACFFSY_12920</name>
</gene>
<dbReference type="Proteomes" id="UP001589747">
    <property type="component" value="Unassembled WGS sequence"/>
</dbReference>
<evidence type="ECO:0000256" key="2">
    <source>
        <dbReference type="ARBA" id="ARBA00012438"/>
    </source>
</evidence>
<dbReference type="SUPFAM" id="SSF55874">
    <property type="entry name" value="ATPase domain of HSP90 chaperone/DNA topoisomerase II/histidine kinase"/>
    <property type="match status" value="1"/>
</dbReference>
<evidence type="ECO:0000313" key="14">
    <source>
        <dbReference type="Proteomes" id="UP001589747"/>
    </source>
</evidence>
<dbReference type="PRINTS" id="PR00344">
    <property type="entry name" value="BCTRLSENSOR"/>
</dbReference>
<protein>
    <recommendedName>
        <fullName evidence="2">histidine kinase</fullName>
        <ecNumber evidence="2">2.7.13.3</ecNumber>
    </recommendedName>
</protein>
<keyword evidence="8" id="KW-0902">Two-component regulatory system</keyword>
<dbReference type="InterPro" id="IPR004358">
    <property type="entry name" value="Sig_transdc_His_kin-like_C"/>
</dbReference>
<dbReference type="SMART" id="SM00388">
    <property type="entry name" value="HisKA"/>
    <property type="match status" value="1"/>
</dbReference>
<accession>A0ABV5KNM7</accession>
<dbReference type="SMART" id="SM00387">
    <property type="entry name" value="HATPase_c"/>
    <property type="match status" value="1"/>
</dbReference>
<keyword evidence="3 9" id="KW-0597">Phosphoprotein</keyword>
<evidence type="ECO:0000256" key="5">
    <source>
        <dbReference type="ARBA" id="ARBA00022741"/>
    </source>
</evidence>
<dbReference type="SUPFAM" id="SSF47384">
    <property type="entry name" value="Homodimeric domain of signal transducing histidine kinase"/>
    <property type="match status" value="1"/>
</dbReference>
<feature type="modified residue" description="4-aspartylphosphate" evidence="9">
    <location>
        <position position="58"/>
    </location>
</feature>
<dbReference type="InterPro" id="IPR011006">
    <property type="entry name" value="CheY-like_superfamily"/>
</dbReference>
<feature type="modified residue" description="4-aspartylphosphate" evidence="9">
    <location>
        <position position="715"/>
    </location>
</feature>
<dbReference type="Gene3D" id="3.30.565.10">
    <property type="entry name" value="Histidine kinase-like ATPase, C-terminal domain"/>
    <property type="match status" value="1"/>
</dbReference>
<evidence type="ECO:0000256" key="1">
    <source>
        <dbReference type="ARBA" id="ARBA00000085"/>
    </source>
</evidence>
<keyword evidence="6" id="KW-0418">Kinase</keyword>
<dbReference type="CDD" id="cd16922">
    <property type="entry name" value="HATPase_EvgS-ArcB-TorS-like"/>
    <property type="match status" value="1"/>
</dbReference>
<sequence>MVTYDGPINILLVDDHPDNLLALEAVLGDLNYNLVKCLSGEEALRNLLREEFAVILLDVQMPEMDGFETARLIKMREKTRETPIIFISATSKESEHFFTGYEVGAIDYMLKPFVPQILRTKIEGFVRMYIGTKTLQLQTELLHQKTRELEKMNRELMRTAYQLNKTQALARVVQETSSDTMVTFDGEGRILAVNPALTAMFGYQESEVIGAPIEQLIPCFEGGSFKESDADAALSLPTGKRVELAPLRKDGSRFPAEIQVGVATVDDERIYACTVSDMTERKQFELDLMKAKDAAEIAARAKTDFLAMVSHEIRTPMNGVLGMTELLLETGLSSEQQDYAQIIHKSGDALLSVINDILDYAKIESGKLEVEEMPFQLDLIVSETFELFTAKTKQLGLHLAYELDPGLPKIVIGDGLKLRQVLINLVGNAVKFTPQGSVRVEARLGRMDENAIEVHFAVHDTGVGIPEEKLPLLFQPFSQVDTSLTRRYGGTGLGLAICKNLVELMRGTIHVETNEAAGATFRFTVTVKPYSEDERSRQDNGTDLTPWMTQPGWFHDALSESESVVKALENPAAASLMGAVDIPMPNPGAADQDASFAGSDSAGAAAENAGRLSARAERTGLDGRLPSRIPEISFASLFESGNRELSCSLEVLPDEREPAIGGGAPRVLVADDNEINQRLTIGMLEKLGICADVAADGGEAVAKSAENRYALILMDMRMPVMDGLEATRQVLAASGPPHSPVVVAMTANVLPADRQRCLEAGMADFLAKPLQFEAVKRLLQRYRLLSTS</sequence>
<dbReference type="Gene3D" id="3.30.450.20">
    <property type="entry name" value="PAS domain"/>
    <property type="match status" value="1"/>
</dbReference>
<dbReference type="Gene3D" id="3.40.50.2300">
    <property type="match status" value="2"/>
</dbReference>
<dbReference type="InterPro" id="IPR035965">
    <property type="entry name" value="PAS-like_dom_sf"/>
</dbReference>
<dbReference type="RefSeq" id="WP_377494468.1">
    <property type="nucleotide sequence ID" value="NZ_JBHMDO010000022.1"/>
</dbReference>
<evidence type="ECO:0000256" key="4">
    <source>
        <dbReference type="ARBA" id="ARBA00022679"/>
    </source>
</evidence>
<feature type="domain" description="Histidine kinase" evidence="10">
    <location>
        <begin position="308"/>
        <end position="529"/>
    </location>
</feature>
<dbReference type="PROSITE" id="PS50110">
    <property type="entry name" value="RESPONSE_REGULATORY"/>
    <property type="match status" value="2"/>
</dbReference>
<dbReference type="PROSITE" id="PS50112">
    <property type="entry name" value="PAS"/>
    <property type="match status" value="1"/>
</dbReference>
<dbReference type="NCBIfam" id="TIGR00229">
    <property type="entry name" value="sensory_box"/>
    <property type="match status" value="1"/>
</dbReference>
<dbReference type="PANTHER" id="PTHR45339">
    <property type="entry name" value="HYBRID SIGNAL TRANSDUCTION HISTIDINE KINASE J"/>
    <property type="match status" value="1"/>
</dbReference>
<dbReference type="Gene3D" id="1.10.287.130">
    <property type="match status" value="1"/>
</dbReference>
<proteinExistence type="predicted"/>
<dbReference type="Pfam" id="PF00072">
    <property type="entry name" value="Response_reg"/>
    <property type="match status" value="2"/>
</dbReference>
<dbReference type="SMART" id="SM00091">
    <property type="entry name" value="PAS"/>
    <property type="match status" value="1"/>
</dbReference>
<dbReference type="CDD" id="cd17546">
    <property type="entry name" value="REC_hyHK_CKI1_RcsC-like"/>
    <property type="match status" value="1"/>
</dbReference>
<feature type="domain" description="PAS" evidence="12">
    <location>
        <begin position="165"/>
        <end position="210"/>
    </location>
</feature>
<organism evidence="13 14">
    <name type="scientific">Paenibacillus aurantiacus</name>
    <dbReference type="NCBI Taxonomy" id="1936118"/>
    <lineage>
        <taxon>Bacteria</taxon>
        <taxon>Bacillati</taxon>
        <taxon>Bacillota</taxon>
        <taxon>Bacilli</taxon>
        <taxon>Bacillales</taxon>
        <taxon>Paenibacillaceae</taxon>
        <taxon>Paenibacillus</taxon>
    </lineage>
</organism>
<dbReference type="SUPFAM" id="SSF52172">
    <property type="entry name" value="CheY-like"/>
    <property type="match status" value="2"/>
</dbReference>
<dbReference type="PROSITE" id="PS50109">
    <property type="entry name" value="HIS_KIN"/>
    <property type="match status" value="1"/>
</dbReference>
<dbReference type="Pfam" id="PF13426">
    <property type="entry name" value="PAS_9"/>
    <property type="match status" value="1"/>
</dbReference>
<dbReference type="InterPro" id="IPR003594">
    <property type="entry name" value="HATPase_dom"/>
</dbReference>
<evidence type="ECO:0000256" key="9">
    <source>
        <dbReference type="PROSITE-ProRule" id="PRU00169"/>
    </source>
</evidence>
<feature type="domain" description="Response regulatory" evidence="11">
    <location>
        <begin position="666"/>
        <end position="783"/>
    </location>
</feature>
<dbReference type="Pfam" id="PF00512">
    <property type="entry name" value="HisKA"/>
    <property type="match status" value="1"/>
</dbReference>
<evidence type="ECO:0000259" key="10">
    <source>
        <dbReference type="PROSITE" id="PS50109"/>
    </source>
</evidence>
<dbReference type="InterPro" id="IPR000014">
    <property type="entry name" value="PAS"/>
</dbReference>
<keyword evidence="7" id="KW-0067">ATP-binding</keyword>
<dbReference type="SUPFAM" id="SSF55785">
    <property type="entry name" value="PYP-like sensor domain (PAS domain)"/>
    <property type="match status" value="1"/>
</dbReference>
<dbReference type="CDD" id="cd00130">
    <property type="entry name" value="PAS"/>
    <property type="match status" value="1"/>
</dbReference>
<dbReference type="EC" id="2.7.13.3" evidence="2"/>
<dbReference type="SMART" id="SM00448">
    <property type="entry name" value="REC"/>
    <property type="match status" value="2"/>
</dbReference>
<evidence type="ECO:0000259" key="11">
    <source>
        <dbReference type="PROSITE" id="PS50110"/>
    </source>
</evidence>
<evidence type="ECO:0000256" key="3">
    <source>
        <dbReference type="ARBA" id="ARBA00022553"/>
    </source>
</evidence>
<keyword evidence="14" id="KW-1185">Reference proteome</keyword>
<evidence type="ECO:0000259" key="12">
    <source>
        <dbReference type="PROSITE" id="PS50112"/>
    </source>
</evidence>
<evidence type="ECO:0000256" key="6">
    <source>
        <dbReference type="ARBA" id="ARBA00022777"/>
    </source>
</evidence>
<dbReference type="Pfam" id="PF02518">
    <property type="entry name" value="HATPase_c"/>
    <property type="match status" value="1"/>
</dbReference>
<keyword evidence="4" id="KW-0808">Transferase</keyword>
<dbReference type="InterPro" id="IPR005467">
    <property type="entry name" value="His_kinase_dom"/>
</dbReference>
<dbReference type="InterPro" id="IPR003661">
    <property type="entry name" value="HisK_dim/P_dom"/>
</dbReference>
<comment type="caution">
    <text evidence="13">The sequence shown here is derived from an EMBL/GenBank/DDBJ whole genome shotgun (WGS) entry which is preliminary data.</text>
</comment>
<evidence type="ECO:0000256" key="8">
    <source>
        <dbReference type="ARBA" id="ARBA00023012"/>
    </source>
</evidence>
<dbReference type="InterPro" id="IPR036890">
    <property type="entry name" value="HATPase_C_sf"/>
</dbReference>
<feature type="domain" description="Response regulatory" evidence="11">
    <location>
        <begin position="9"/>
        <end position="126"/>
    </location>
</feature>
<dbReference type="InterPro" id="IPR036097">
    <property type="entry name" value="HisK_dim/P_sf"/>
</dbReference>
<name>A0ABV5KNM7_9BACL</name>
<keyword evidence="5" id="KW-0547">Nucleotide-binding</keyword>
<evidence type="ECO:0000256" key="7">
    <source>
        <dbReference type="ARBA" id="ARBA00022840"/>
    </source>
</evidence>